<feature type="domain" description="NADH:quinone oxidoreductase/Mrp antiporter transmembrane" evidence="10">
    <location>
        <begin position="124"/>
        <end position="413"/>
    </location>
</feature>
<gene>
    <name evidence="11" type="ORF">HYN69_02680</name>
</gene>
<feature type="transmembrane region" description="Helical" evidence="9">
    <location>
        <begin position="202"/>
        <end position="228"/>
    </location>
</feature>
<dbReference type="KEGG" id="geh:HYN69_02680"/>
<evidence type="ECO:0000256" key="9">
    <source>
        <dbReference type="SAM" id="Phobius"/>
    </source>
</evidence>
<organism evidence="11 12">
    <name type="scientific">Paragemmobacter aquarius</name>
    <dbReference type="NCBI Taxonomy" id="2169400"/>
    <lineage>
        <taxon>Bacteria</taxon>
        <taxon>Pseudomonadati</taxon>
        <taxon>Pseudomonadota</taxon>
        <taxon>Alphaproteobacteria</taxon>
        <taxon>Rhodobacterales</taxon>
        <taxon>Paracoccaceae</taxon>
        <taxon>Paragemmobacter</taxon>
    </lineage>
</organism>
<evidence type="ECO:0000313" key="12">
    <source>
        <dbReference type="Proteomes" id="UP000244496"/>
    </source>
</evidence>
<feature type="transmembrane region" description="Helical" evidence="9">
    <location>
        <begin position="401"/>
        <end position="419"/>
    </location>
</feature>
<dbReference type="InterPro" id="IPR050586">
    <property type="entry name" value="CPA3_Na-H_Antiporter_D"/>
</dbReference>
<dbReference type="Pfam" id="PF00361">
    <property type="entry name" value="Proton_antipo_M"/>
    <property type="match status" value="1"/>
</dbReference>
<feature type="transmembrane region" description="Helical" evidence="9">
    <location>
        <begin position="130"/>
        <end position="148"/>
    </location>
</feature>
<dbReference type="GO" id="GO:0005886">
    <property type="term" value="C:plasma membrane"/>
    <property type="evidence" value="ECO:0007669"/>
    <property type="project" value="UniProtKB-SubCell"/>
</dbReference>
<evidence type="ECO:0000313" key="11">
    <source>
        <dbReference type="EMBL" id="AWB47555.1"/>
    </source>
</evidence>
<dbReference type="GO" id="GO:0008137">
    <property type="term" value="F:NADH dehydrogenase (ubiquinone) activity"/>
    <property type="evidence" value="ECO:0007669"/>
    <property type="project" value="InterPro"/>
</dbReference>
<feature type="transmembrane region" description="Helical" evidence="9">
    <location>
        <begin position="240"/>
        <end position="264"/>
    </location>
</feature>
<evidence type="ECO:0000256" key="8">
    <source>
        <dbReference type="RuleBase" id="RU000320"/>
    </source>
</evidence>
<sequence length="488" mass="51032">MTHWIIAPVVLPAMLAPLLLLLRHDQTVQRILGLAGTAALLGLALVLLAISAEPQLYRLGDWPAPFGIVLVLDRLAALMLVLTALLALIVQVYAIATGWDRRGRHFHALYLFQLMGLNGAFLTGDLFNLFVFFEVLLIASYGLMVHGAGRDRLRAAIQYVAFNLIASTLFLFALGLIYAVTGTLNMADLAVKIAALPAGDHALIRVAAILLIGVFAIKGALVPLQFWLPGTYANAPGPVAALFAIMTKVGAYAILRTITLILPASSPAIGPLLTDLLLPAAGLTLLVGAIGTLGASTLPRLAALAAIASIGTLFIALAANTPQATAAGLYYMINSTLATAALFLIADQITARRSAALVSGPRLSGLHAALFFATAIAMAGLPPLSGFIGKLLVLDSLRDHAILWTLILFSSFLMILGFARAGSTLFWNTTDQATAKPEPAALAAIASLLALLLALTVFAGPVTGWLTLTAEGLHAPQPYIAANGLEAN</sequence>
<evidence type="ECO:0000256" key="6">
    <source>
        <dbReference type="ARBA" id="ARBA00022989"/>
    </source>
</evidence>
<feature type="transmembrane region" description="Helical" evidence="9">
    <location>
        <begin position="440"/>
        <end position="459"/>
    </location>
</feature>
<dbReference type="OrthoDB" id="9768329at2"/>
<dbReference type="PRINTS" id="PR01437">
    <property type="entry name" value="NUOXDRDTASE4"/>
</dbReference>
<dbReference type="AlphaFoldDB" id="A0A2S0UIE6"/>
<dbReference type="RefSeq" id="WP_108434382.1">
    <property type="nucleotide sequence ID" value="NZ_CP028918.1"/>
</dbReference>
<evidence type="ECO:0000256" key="3">
    <source>
        <dbReference type="ARBA" id="ARBA00005346"/>
    </source>
</evidence>
<feature type="transmembrane region" description="Helical" evidence="9">
    <location>
        <begin position="301"/>
        <end position="319"/>
    </location>
</feature>
<evidence type="ECO:0000256" key="4">
    <source>
        <dbReference type="ARBA" id="ARBA00022475"/>
    </source>
</evidence>
<proteinExistence type="inferred from homology"/>
<dbReference type="GO" id="GO:0042773">
    <property type="term" value="P:ATP synthesis coupled electron transport"/>
    <property type="evidence" value="ECO:0007669"/>
    <property type="project" value="InterPro"/>
</dbReference>
<comment type="similarity">
    <text evidence="3">Belongs to the CPA3 antiporters (TC 2.A.63) subunit D family.</text>
</comment>
<reference evidence="11 12" key="1">
    <citation type="submission" date="2018-04" db="EMBL/GenBank/DDBJ databases">
        <title>Genome sequencing of Gemmobacter.</title>
        <authorList>
            <person name="Yi H."/>
            <person name="Baek M.-G."/>
        </authorList>
    </citation>
    <scope>NUCLEOTIDE SEQUENCE [LARGE SCALE GENOMIC DNA]</scope>
    <source>
        <strain evidence="11 12">HYN0069</strain>
    </source>
</reference>
<evidence type="ECO:0000256" key="7">
    <source>
        <dbReference type="ARBA" id="ARBA00023136"/>
    </source>
</evidence>
<dbReference type="Proteomes" id="UP000244496">
    <property type="component" value="Chromosome"/>
</dbReference>
<evidence type="ECO:0000256" key="5">
    <source>
        <dbReference type="ARBA" id="ARBA00022692"/>
    </source>
</evidence>
<feature type="transmembrane region" description="Helical" evidence="9">
    <location>
        <begin position="363"/>
        <end position="381"/>
    </location>
</feature>
<dbReference type="EMBL" id="CP028918">
    <property type="protein sequence ID" value="AWB47555.1"/>
    <property type="molecule type" value="Genomic_DNA"/>
</dbReference>
<dbReference type="InterPro" id="IPR003918">
    <property type="entry name" value="NADH_UbQ_OxRdtase"/>
</dbReference>
<feature type="transmembrane region" description="Helical" evidence="9">
    <location>
        <begin position="276"/>
        <end position="294"/>
    </location>
</feature>
<comment type="subcellular location">
    <subcellularLocation>
        <location evidence="2">Cell membrane</location>
        <topology evidence="2">Multi-pass membrane protein</topology>
    </subcellularLocation>
    <subcellularLocation>
        <location evidence="8">Membrane</location>
        <topology evidence="8">Multi-pass membrane protein</topology>
    </subcellularLocation>
</comment>
<keyword evidence="5 8" id="KW-0812">Transmembrane</keyword>
<keyword evidence="4" id="KW-1003">Cell membrane</keyword>
<evidence type="ECO:0000256" key="1">
    <source>
        <dbReference type="ARBA" id="ARBA00002378"/>
    </source>
</evidence>
<evidence type="ECO:0000256" key="2">
    <source>
        <dbReference type="ARBA" id="ARBA00004651"/>
    </source>
</evidence>
<keyword evidence="6 9" id="KW-1133">Transmembrane helix</keyword>
<feature type="transmembrane region" description="Helical" evidence="9">
    <location>
        <begin position="31"/>
        <end position="52"/>
    </location>
</feature>
<name>A0A2S0UIE6_9RHOB</name>
<evidence type="ECO:0000259" key="10">
    <source>
        <dbReference type="Pfam" id="PF00361"/>
    </source>
</evidence>
<keyword evidence="12" id="KW-1185">Reference proteome</keyword>
<feature type="transmembrane region" description="Helical" evidence="9">
    <location>
        <begin position="160"/>
        <end position="182"/>
    </location>
</feature>
<dbReference type="PANTHER" id="PTHR42703">
    <property type="entry name" value="NADH DEHYDROGENASE"/>
    <property type="match status" value="1"/>
</dbReference>
<feature type="transmembrane region" description="Helical" evidence="9">
    <location>
        <begin position="75"/>
        <end position="96"/>
    </location>
</feature>
<feature type="transmembrane region" description="Helical" evidence="9">
    <location>
        <begin position="6"/>
        <end position="22"/>
    </location>
</feature>
<dbReference type="NCBIfam" id="NF009309">
    <property type="entry name" value="PRK12666.1"/>
    <property type="match status" value="1"/>
</dbReference>
<accession>A0A2S0UIE6</accession>
<comment type="function">
    <text evidence="1">NDH-1 shuttles electrons from NADH, via FMN and iron-sulfur (Fe-S) centers, to quinones in the respiratory chain. The immediate electron acceptor for the enzyme in this species is believed to be ubiquinone. Couples the redox reaction to proton translocation (for every two electrons transferred, four hydrogen ions are translocated across the cytoplasmic membrane), and thus conserves the redox energy in a proton gradient.</text>
</comment>
<dbReference type="PANTHER" id="PTHR42703:SF1">
    <property type="entry name" value="NA(+)_H(+) ANTIPORTER SUBUNIT D1"/>
    <property type="match status" value="1"/>
</dbReference>
<feature type="transmembrane region" description="Helical" evidence="9">
    <location>
        <begin position="331"/>
        <end position="351"/>
    </location>
</feature>
<protein>
    <submittedName>
        <fullName evidence="11">Monovalent cation/H+ antiporter subunit D</fullName>
    </submittedName>
</protein>
<feature type="transmembrane region" description="Helical" evidence="9">
    <location>
        <begin position="108"/>
        <end position="124"/>
    </location>
</feature>
<keyword evidence="7 9" id="KW-0472">Membrane</keyword>
<dbReference type="InterPro" id="IPR001750">
    <property type="entry name" value="ND/Mrp_TM"/>
</dbReference>